<organism evidence="1 2">
    <name type="scientific">Jannaschia pagri</name>
    <dbReference type="NCBI Taxonomy" id="2829797"/>
    <lineage>
        <taxon>Bacteria</taxon>
        <taxon>Pseudomonadati</taxon>
        <taxon>Pseudomonadota</taxon>
        <taxon>Alphaproteobacteria</taxon>
        <taxon>Rhodobacterales</taxon>
        <taxon>Roseobacteraceae</taxon>
        <taxon>Jannaschia</taxon>
    </lineage>
</organism>
<sequence length="168" mass="19054">MTVTLHAQPYDIQAVGFYFTSFDEYAAKAAVLRNDFGDPVEEFELQFIDGEAIDCALAGAVGLYQNTIRRFFEIVDAWDEDEKTRVILAVGDCGYAFDVDTTPDDFDLDIYEYDNLRELAEQFVEEGVFGDIPERLAPYLDYEAIGRDLGMDYSEAEIAGKRLIYRCG</sequence>
<gene>
    <name evidence="1" type="ORF">JANAI62_37600</name>
</gene>
<dbReference type="InterPro" id="IPR041893">
    <property type="entry name" value="ArdA_dom3"/>
</dbReference>
<comment type="caution">
    <text evidence="1">The sequence shown here is derived from an EMBL/GenBank/DDBJ whole genome shotgun (WGS) entry which is preliminary data.</text>
</comment>
<name>A0ABQ4NSN6_9RHOB</name>
<dbReference type="Proteomes" id="UP000786693">
    <property type="component" value="Unassembled WGS sequence"/>
</dbReference>
<dbReference type="InterPro" id="IPR009899">
    <property type="entry name" value="ArdA"/>
</dbReference>
<protein>
    <recommendedName>
        <fullName evidence="3">Antirestriction protein (ArdA)</fullName>
    </recommendedName>
</protein>
<proteinExistence type="predicted"/>
<dbReference type="RefSeq" id="WP_220750613.1">
    <property type="nucleotide sequence ID" value="NZ_BPFH01000012.1"/>
</dbReference>
<dbReference type="EMBL" id="BPFH01000012">
    <property type="protein sequence ID" value="GIT97137.1"/>
    <property type="molecule type" value="Genomic_DNA"/>
</dbReference>
<dbReference type="Pfam" id="PF07275">
    <property type="entry name" value="ArdA"/>
    <property type="match status" value="1"/>
</dbReference>
<evidence type="ECO:0008006" key="3">
    <source>
        <dbReference type="Google" id="ProtNLM"/>
    </source>
</evidence>
<accession>A0ABQ4NSN6</accession>
<dbReference type="Gene3D" id="1.10.10.1190">
    <property type="entry name" value="Antirestriction protein ArdA, domain 3"/>
    <property type="match status" value="1"/>
</dbReference>
<evidence type="ECO:0000313" key="2">
    <source>
        <dbReference type="Proteomes" id="UP000786693"/>
    </source>
</evidence>
<keyword evidence="2" id="KW-1185">Reference proteome</keyword>
<reference evidence="1 2" key="1">
    <citation type="submission" date="2021-05" db="EMBL/GenBank/DDBJ databases">
        <title>Bacteria Genome sequencing.</title>
        <authorList>
            <person name="Takabe Y."/>
            <person name="Nakajima Y."/>
            <person name="Suzuki S."/>
            <person name="Shiozaki T."/>
        </authorList>
    </citation>
    <scope>NUCLEOTIDE SEQUENCE [LARGE SCALE GENOMIC DNA]</scope>
    <source>
        <strain evidence="1 2">AI_62</strain>
    </source>
</reference>
<evidence type="ECO:0000313" key="1">
    <source>
        <dbReference type="EMBL" id="GIT97137.1"/>
    </source>
</evidence>